<keyword evidence="1" id="KW-0285">Flavoprotein</keyword>
<evidence type="ECO:0000313" key="3">
    <source>
        <dbReference type="EMBL" id="URZ11900.1"/>
    </source>
</evidence>
<keyword evidence="4" id="KW-1185">Reference proteome</keyword>
<dbReference type="Gene3D" id="3.40.50.360">
    <property type="match status" value="1"/>
</dbReference>
<dbReference type="EMBL" id="CP096983">
    <property type="protein sequence ID" value="URZ11900.1"/>
    <property type="molecule type" value="Genomic_DNA"/>
</dbReference>
<dbReference type="PANTHER" id="PTHR43278">
    <property type="entry name" value="NAD(P)H-DEPENDENT FMN-CONTAINING OXIDOREDUCTASE YWQN-RELATED"/>
    <property type="match status" value="1"/>
</dbReference>
<name>A0A1S8LU75_9CLOT</name>
<gene>
    <name evidence="3" type="ORF">CROST_026170</name>
</gene>
<dbReference type="InterPro" id="IPR005025">
    <property type="entry name" value="FMN_Rdtase-like_dom"/>
</dbReference>
<dbReference type="STRING" id="84029.CROST_09340"/>
<sequence>MKITVITGSPRRKGTSALLADKFIEGAKDAGHEVLRFDAAFEDVKPCLACEYCANHNSECVRRDAMNTWYDKMIASDMVVFVTPLYYYSMSTQIKTVIDRFHANNGKLAGNKKAMIFATSYGADDWTMEALEKNYESILRFMNWEDAGKLFAIGCPSREIIENSEFPSKAYEFGKNIK</sequence>
<dbReference type="PANTHER" id="PTHR43278:SF4">
    <property type="entry name" value="NAD(P)H-DEPENDENT FMN-CONTAINING OXIDOREDUCTASE YWQN-RELATED"/>
    <property type="match status" value="1"/>
</dbReference>
<evidence type="ECO:0000313" key="4">
    <source>
        <dbReference type="Proteomes" id="UP000190951"/>
    </source>
</evidence>
<dbReference type="Pfam" id="PF03358">
    <property type="entry name" value="FMN_red"/>
    <property type="match status" value="1"/>
</dbReference>
<dbReference type="SUPFAM" id="SSF52218">
    <property type="entry name" value="Flavoproteins"/>
    <property type="match status" value="1"/>
</dbReference>
<dbReference type="KEGG" id="crw:CROST_026170"/>
<dbReference type="AlphaFoldDB" id="A0A1S8LU75"/>
<organism evidence="3 4">
    <name type="scientific">Clostridium felsineum</name>
    <dbReference type="NCBI Taxonomy" id="36839"/>
    <lineage>
        <taxon>Bacteria</taxon>
        <taxon>Bacillati</taxon>
        <taxon>Bacillota</taxon>
        <taxon>Clostridia</taxon>
        <taxon>Eubacteriales</taxon>
        <taxon>Clostridiaceae</taxon>
        <taxon>Clostridium</taxon>
    </lineage>
</organism>
<reference evidence="3 4" key="1">
    <citation type="submission" date="2022-04" db="EMBL/GenBank/DDBJ databases">
        <title>Genome sequence of C. roseum typestrain.</title>
        <authorList>
            <person name="Poehlein A."/>
            <person name="Schoch T."/>
            <person name="Duerre P."/>
            <person name="Daniel R."/>
        </authorList>
    </citation>
    <scope>NUCLEOTIDE SEQUENCE [LARGE SCALE GENOMIC DNA]</scope>
    <source>
        <strain evidence="3 4">DSM 7320</strain>
    </source>
</reference>
<accession>A0A1S8LU75</accession>
<dbReference type="Proteomes" id="UP000190951">
    <property type="component" value="Chromosome"/>
</dbReference>
<proteinExistence type="predicted"/>
<dbReference type="InterPro" id="IPR051796">
    <property type="entry name" value="ISF_SsuE-like"/>
</dbReference>
<dbReference type="RefSeq" id="WP_077835198.1">
    <property type="nucleotide sequence ID" value="NZ_CP096983.1"/>
</dbReference>
<protein>
    <submittedName>
        <fullName evidence="3">Uncharacterized protein</fullName>
    </submittedName>
</protein>
<evidence type="ECO:0000256" key="2">
    <source>
        <dbReference type="ARBA" id="ARBA00022643"/>
    </source>
</evidence>
<dbReference type="InterPro" id="IPR029039">
    <property type="entry name" value="Flavoprotein-like_sf"/>
</dbReference>
<dbReference type="GO" id="GO:0016491">
    <property type="term" value="F:oxidoreductase activity"/>
    <property type="evidence" value="ECO:0007669"/>
    <property type="project" value="InterPro"/>
</dbReference>
<evidence type="ECO:0000256" key="1">
    <source>
        <dbReference type="ARBA" id="ARBA00022630"/>
    </source>
</evidence>
<keyword evidence="2" id="KW-0288">FMN</keyword>